<reference evidence="8" key="1">
    <citation type="journal article" date="2013" name="Nat. Biotechnol.">
        <title>Draft genome sequence of chickpea (Cicer arietinum) provides a resource for trait improvement.</title>
        <authorList>
            <person name="Varshney R.K."/>
            <person name="Song C."/>
            <person name="Saxena R.K."/>
            <person name="Azam S."/>
            <person name="Yu S."/>
            <person name="Sharpe A.G."/>
            <person name="Cannon S."/>
            <person name="Baek J."/>
            <person name="Rosen B.D."/>
            <person name="Tar'an B."/>
            <person name="Millan T."/>
            <person name="Zhang X."/>
            <person name="Ramsay L.D."/>
            <person name="Iwata A."/>
            <person name="Wang Y."/>
            <person name="Nelson W."/>
            <person name="Farmer A.D."/>
            <person name="Gaur P.M."/>
            <person name="Soderlund C."/>
            <person name="Penmetsa R.V."/>
            <person name="Xu C."/>
            <person name="Bharti A.K."/>
            <person name="He W."/>
            <person name="Winter P."/>
            <person name="Zhao S."/>
            <person name="Hane J.K."/>
            <person name="Carrasquilla-Garcia N."/>
            <person name="Condie J.A."/>
            <person name="Upadhyaya H.D."/>
            <person name="Luo M.C."/>
            <person name="Thudi M."/>
            <person name="Gowda C.L."/>
            <person name="Singh N.P."/>
            <person name="Lichtenzveig J."/>
            <person name="Gali K.K."/>
            <person name="Rubio J."/>
            <person name="Nadarajan N."/>
            <person name="Dolezel J."/>
            <person name="Bansal K.C."/>
            <person name="Xu X."/>
            <person name="Edwards D."/>
            <person name="Zhang G."/>
            <person name="Kahl G."/>
            <person name="Gil J."/>
            <person name="Singh K.B."/>
            <person name="Datta S.K."/>
            <person name="Jackson S.A."/>
            <person name="Wang J."/>
            <person name="Cook D.R."/>
        </authorList>
    </citation>
    <scope>NUCLEOTIDE SEQUENCE [LARGE SCALE GENOMIC DNA]</scope>
    <source>
        <strain evidence="8">cv. CDC Frontier</strain>
    </source>
</reference>
<dbReference type="RefSeq" id="XP_004490233.1">
    <property type="nucleotide sequence ID" value="XM_004490176.1"/>
</dbReference>
<dbReference type="SMART" id="SM00575">
    <property type="entry name" value="ZnF_PMZ"/>
    <property type="match status" value="1"/>
</dbReference>
<comment type="similarity">
    <text evidence="1 6">Belongs to the FHY3/FAR1 family.</text>
</comment>
<name>A0A1S2XKY8_CICAR</name>
<dbReference type="InterPro" id="IPR006564">
    <property type="entry name" value="Znf_PMZ"/>
</dbReference>
<dbReference type="eggNOG" id="ENOG502QSZE">
    <property type="taxonomic scope" value="Eukaryota"/>
</dbReference>
<organism evidence="8 9">
    <name type="scientific">Cicer arietinum</name>
    <name type="common">Chickpea</name>
    <name type="synonym">Garbanzo</name>
    <dbReference type="NCBI Taxonomy" id="3827"/>
    <lineage>
        <taxon>Eukaryota</taxon>
        <taxon>Viridiplantae</taxon>
        <taxon>Streptophyta</taxon>
        <taxon>Embryophyta</taxon>
        <taxon>Tracheophyta</taxon>
        <taxon>Spermatophyta</taxon>
        <taxon>Magnoliopsida</taxon>
        <taxon>eudicotyledons</taxon>
        <taxon>Gunneridae</taxon>
        <taxon>Pentapetalae</taxon>
        <taxon>rosids</taxon>
        <taxon>fabids</taxon>
        <taxon>Fabales</taxon>
        <taxon>Fabaceae</taxon>
        <taxon>Papilionoideae</taxon>
        <taxon>50 kb inversion clade</taxon>
        <taxon>NPAAA clade</taxon>
        <taxon>Hologalegina</taxon>
        <taxon>IRL clade</taxon>
        <taxon>Cicereae</taxon>
        <taxon>Cicer</taxon>
    </lineage>
</organism>
<comment type="subcellular location">
    <subcellularLocation>
        <location evidence="6">Nucleus</location>
    </subcellularLocation>
</comment>
<evidence type="ECO:0000256" key="6">
    <source>
        <dbReference type="RuleBase" id="RU367018"/>
    </source>
</evidence>
<keyword evidence="6" id="KW-0539">Nucleus</keyword>
<sequence length="402" mass="47457">MKKIPEKLGQYSEYKNIKFALKEAVYDTVTKEAFEEKWCSFIEKFELQQNDWLNGLYNERHRWCLWHIMKKIPEKLGQYSEYKKIKFALKEAVYDTVTKEAFEEKWCSFIKKFELQQNDWLNGLYNERHRWAPTLLRKYFWAGMSTTQRSESIHSFFDGYINSTTSLNQFVKQYDNALRSRAEKEFEADFNSMDTTISCGSNSSIEKQFQGEYTHAKFKEVQTEFRSKMNCDASLYIVEGSFATYHVLEEVSIGDKPKERVLKVVFNRENNDVNCECSLFEFRGILCCHVLSVCTQERVKNVSNKYILTRWKKNIKRKHSYIKSSYGVKELKPQMDRFDKLCKHFYEVAEVATESEDATKALHEILHQFNSNVPTMDTTINKHKEGKIQAKSVVQTPPTTSL</sequence>
<evidence type="ECO:0000256" key="5">
    <source>
        <dbReference type="PROSITE-ProRule" id="PRU00325"/>
    </source>
</evidence>
<gene>
    <name evidence="9" type="primary">LOC101501757</name>
</gene>
<keyword evidence="3 5" id="KW-0863">Zinc-finger</keyword>
<evidence type="ECO:0000256" key="1">
    <source>
        <dbReference type="ARBA" id="ARBA00005889"/>
    </source>
</evidence>
<comment type="function">
    <text evidence="6">Putative transcription activator involved in regulating light control of development.</text>
</comment>
<dbReference type="OrthoDB" id="747268at2759"/>
<dbReference type="Proteomes" id="UP000087171">
    <property type="component" value="Chromosome Ca2"/>
</dbReference>
<reference evidence="9" key="2">
    <citation type="submission" date="2025-08" db="UniProtKB">
        <authorList>
            <consortium name="RefSeq"/>
        </authorList>
    </citation>
    <scope>IDENTIFICATION</scope>
    <source>
        <tissue evidence="9">Etiolated seedlings</tissue>
    </source>
</reference>
<proteinExistence type="inferred from homology"/>
<accession>A0A1S2XKY8</accession>
<dbReference type="GO" id="GO:0005634">
    <property type="term" value="C:nucleus"/>
    <property type="evidence" value="ECO:0007669"/>
    <property type="project" value="UniProtKB-SubCell"/>
</dbReference>
<dbReference type="InterPro" id="IPR007527">
    <property type="entry name" value="Znf_SWIM"/>
</dbReference>
<keyword evidence="2 6" id="KW-0479">Metal-binding</keyword>
<dbReference type="AlphaFoldDB" id="A0A1S2XKY8"/>
<dbReference type="PANTHER" id="PTHR31669:SF283">
    <property type="entry name" value="PROTEIN FAR1-RELATED SEQUENCE"/>
    <property type="match status" value="1"/>
</dbReference>
<evidence type="ECO:0000313" key="9">
    <source>
        <dbReference type="RefSeq" id="XP_004490233.1"/>
    </source>
</evidence>
<evidence type="ECO:0000256" key="2">
    <source>
        <dbReference type="ARBA" id="ARBA00022723"/>
    </source>
</evidence>
<feature type="domain" description="SWIM-type" evidence="7">
    <location>
        <begin position="262"/>
        <end position="298"/>
    </location>
</feature>
<dbReference type="PaxDb" id="3827-XP_004490233.1"/>
<evidence type="ECO:0000256" key="4">
    <source>
        <dbReference type="ARBA" id="ARBA00022833"/>
    </source>
</evidence>
<dbReference type="STRING" id="3827.A0A1S2XKY8"/>
<dbReference type="PANTHER" id="PTHR31669">
    <property type="entry name" value="PROTEIN FAR1-RELATED SEQUENCE 10-RELATED"/>
    <property type="match status" value="1"/>
</dbReference>
<protein>
    <recommendedName>
        <fullName evidence="6">Protein FAR1-RELATED SEQUENCE</fullName>
    </recommendedName>
</protein>
<dbReference type="GO" id="GO:0006355">
    <property type="term" value="P:regulation of DNA-templated transcription"/>
    <property type="evidence" value="ECO:0007669"/>
    <property type="project" value="UniProtKB-UniRule"/>
</dbReference>
<dbReference type="Pfam" id="PF04434">
    <property type="entry name" value="SWIM"/>
    <property type="match status" value="1"/>
</dbReference>
<keyword evidence="4 6" id="KW-0862">Zinc</keyword>
<evidence type="ECO:0000313" key="8">
    <source>
        <dbReference type="Proteomes" id="UP000087171"/>
    </source>
</evidence>
<dbReference type="GO" id="GO:0008270">
    <property type="term" value="F:zinc ion binding"/>
    <property type="evidence" value="ECO:0007669"/>
    <property type="project" value="UniProtKB-UniRule"/>
</dbReference>
<evidence type="ECO:0000256" key="3">
    <source>
        <dbReference type="ARBA" id="ARBA00022771"/>
    </source>
</evidence>
<keyword evidence="8" id="KW-1185">Reference proteome</keyword>
<dbReference type="PROSITE" id="PS50966">
    <property type="entry name" value="ZF_SWIM"/>
    <property type="match status" value="1"/>
</dbReference>
<evidence type="ECO:0000259" key="7">
    <source>
        <dbReference type="PROSITE" id="PS50966"/>
    </source>
</evidence>
<dbReference type="InterPro" id="IPR031052">
    <property type="entry name" value="FHY3/FAR1"/>
</dbReference>